<dbReference type="PROSITE" id="PS50943">
    <property type="entry name" value="HTH_CROC1"/>
    <property type="match status" value="1"/>
</dbReference>
<keyword evidence="2" id="KW-0812">Transmembrane</keyword>
<dbReference type="EMBL" id="UGVN01000001">
    <property type="protein sequence ID" value="SUE41368.1"/>
    <property type="molecule type" value="Genomic_DNA"/>
</dbReference>
<dbReference type="SMART" id="SM00530">
    <property type="entry name" value="HTH_XRE"/>
    <property type="match status" value="1"/>
</dbReference>
<dbReference type="PANTHER" id="PTHR34475">
    <property type="match status" value="1"/>
</dbReference>
<feature type="domain" description="HTH cro/C1-type" evidence="3">
    <location>
        <begin position="26"/>
        <end position="86"/>
    </location>
</feature>
<feature type="compositionally biased region" description="Low complexity" evidence="1">
    <location>
        <begin position="233"/>
        <end position="255"/>
    </location>
</feature>
<dbReference type="InterPro" id="IPR025194">
    <property type="entry name" value="RodZ-like_C"/>
</dbReference>
<feature type="compositionally biased region" description="Pro residues" evidence="1">
    <location>
        <begin position="256"/>
        <end position="267"/>
    </location>
</feature>
<dbReference type="Pfam" id="PF13464">
    <property type="entry name" value="RodZ_C"/>
    <property type="match status" value="1"/>
</dbReference>
<protein>
    <submittedName>
        <fullName evidence="4">Uncharacterized protein conserved in bacteria</fullName>
    </submittedName>
</protein>
<evidence type="ECO:0000259" key="3">
    <source>
        <dbReference type="PROSITE" id="PS50943"/>
    </source>
</evidence>
<evidence type="ECO:0000313" key="5">
    <source>
        <dbReference type="Proteomes" id="UP000254919"/>
    </source>
</evidence>
<dbReference type="GO" id="GO:0003677">
    <property type="term" value="F:DNA binding"/>
    <property type="evidence" value="ECO:0007669"/>
    <property type="project" value="InterPro"/>
</dbReference>
<dbReference type="RefSeq" id="WP_139341748.1">
    <property type="nucleotide sequence ID" value="NZ_AP031462.1"/>
</dbReference>
<feature type="compositionally biased region" description="Low complexity" evidence="1">
    <location>
        <begin position="198"/>
        <end position="212"/>
    </location>
</feature>
<dbReference type="AlphaFoldDB" id="A0A379N2N5"/>
<dbReference type="InterPro" id="IPR001387">
    <property type="entry name" value="Cro/C1-type_HTH"/>
</dbReference>
<dbReference type="SUPFAM" id="SSF47413">
    <property type="entry name" value="lambda repressor-like DNA-binding domains"/>
    <property type="match status" value="1"/>
</dbReference>
<feature type="region of interest" description="Disordered" evidence="1">
    <location>
        <begin position="143"/>
        <end position="302"/>
    </location>
</feature>
<dbReference type="Proteomes" id="UP000254919">
    <property type="component" value="Unassembled WGS sequence"/>
</dbReference>
<keyword evidence="2" id="KW-0472">Membrane</keyword>
<dbReference type="Pfam" id="PF13413">
    <property type="entry name" value="HTH_25"/>
    <property type="match status" value="1"/>
</dbReference>
<evidence type="ECO:0000256" key="1">
    <source>
        <dbReference type="SAM" id="MobiDB-lite"/>
    </source>
</evidence>
<feature type="transmembrane region" description="Helical" evidence="2">
    <location>
        <begin position="117"/>
        <end position="138"/>
    </location>
</feature>
<proteinExistence type="predicted"/>
<name>A0A379N2N5_9PROT</name>
<reference evidence="4 5" key="1">
    <citation type="submission" date="2018-06" db="EMBL/GenBank/DDBJ databases">
        <authorList>
            <consortium name="Pathogen Informatics"/>
            <person name="Doyle S."/>
        </authorList>
    </citation>
    <scope>NUCLEOTIDE SEQUENCE [LARGE SCALE GENOMIC DNA]</scope>
    <source>
        <strain evidence="4 5">NCTC13291</strain>
    </source>
</reference>
<keyword evidence="2" id="KW-1133">Transmembrane helix</keyword>
<dbReference type="InterPro" id="IPR050400">
    <property type="entry name" value="Bact_Cytoskel_RodZ"/>
</dbReference>
<dbReference type="OrthoDB" id="9790252at2"/>
<evidence type="ECO:0000256" key="2">
    <source>
        <dbReference type="SAM" id="Phobius"/>
    </source>
</evidence>
<accession>A0A379N2N5</accession>
<dbReference type="InterPro" id="IPR010982">
    <property type="entry name" value="Lambda_DNA-bd_dom_sf"/>
</dbReference>
<feature type="compositionally biased region" description="Low complexity" evidence="1">
    <location>
        <begin position="268"/>
        <end position="282"/>
    </location>
</feature>
<dbReference type="PANTHER" id="PTHR34475:SF1">
    <property type="entry name" value="CYTOSKELETON PROTEIN RODZ"/>
    <property type="match status" value="1"/>
</dbReference>
<gene>
    <name evidence="4" type="ORF">NCTC13291_02949</name>
</gene>
<organism evidence="4 5">
    <name type="scientific">Roseomonas mucosa</name>
    <dbReference type="NCBI Taxonomy" id="207340"/>
    <lineage>
        <taxon>Bacteria</taxon>
        <taxon>Pseudomonadati</taxon>
        <taxon>Pseudomonadota</taxon>
        <taxon>Alphaproteobacteria</taxon>
        <taxon>Acetobacterales</taxon>
        <taxon>Roseomonadaceae</taxon>
        <taxon>Roseomonas</taxon>
    </lineage>
</organism>
<dbReference type="CDD" id="cd00093">
    <property type="entry name" value="HTH_XRE"/>
    <property type="match status" value="1"/>
</dbReference>
<evidence type="ECO:0000313" key="4">
    <source>
        <dbReference type="EMBL" id="SUE41368.1"/>
    </source>
</evidence>
<dbReference type="Gene3D" id="1.10.260.40">
    <property type="entry name" value="lambda repressor-like DNA-binding domains"/>
    <property type="match status" value="1"/>
</dbReference>
<feature type="compositionally biased region" description="Pro residues" evidence="1">
    <location>
        <begin position="213"/>
        <end position="231"/>
    </location>
</feature>
<dbReference type="GeneID" id="99633989"/>
<feature type="compositionally biased region" description="Basic and acidic residues" evidence="1">
    <location>
        <begin position="144"/>
        <end position="158"/>
    </location>
</feature>
<sequence>MPDDMTPMARTVESTALDTSGVGAELRDARLAIGASIEDMSEHLRISRRYLSALEEGRTRDLPGPTYALGFVRSYAQSLGLDAEELTRRFRDGAGAAAKQRTDLVFPEPVPKRGVPAGAVILIGAVLAIGSYVAWWQWSGSGDRSLDRVEAPPRRLEEAAGTAPRPAAPVLPPTLGQVVPASPPSTAGGHTPVPNPAPGSTAGPAPGTAASVAPPPARPAAPTPGSPPGALPGPGAALPAAPAPAAQQAQTAAPRPTVPQAPAPGTQPPQAASVPATGEAPAAPVPPPLAAPVTPTVPNQADGQGRIVLRAAPGPGEGSWVQIRAKGASRPLLSRLLRPGETYTVPAGEGMTLTTGKADALEIIVDGQTSPFLAGRTNVVRDIPLDPDRLRNPAPAGG</sequence>